<dbReference type="Proteomes" id="UP000593564">
    <property type="component" value="Unassembled WGS sequence"/>
</dbReference>
<proteinExistence type="predicted"/>
<evidence type="ECO:0000313" key="2">
    <source>
        <dbReference type="EMBL" id="KAF5939168.1"/>
    </source>
</evidence>
<sequence>MRRQLQRWCQSTSESKPPTPSITELLPSEFQYQEPELPIEESPSEIKHTQVEESTQTTEQQANLSGGQKQIKSQPKIITDFNMPIAPQRLEQKQPPELPSAERAQKLKCKQKQEKPQHRQLRPRPPKPEQVTAKLPNMGTQRGLKQKPSQELIQRGQKKPKPNGLQKLSEQKTRTNSLDSLLALLWKPERQPVFPSPKRAKKQQDKQAQENPQRMKLRTECPKSEAAAYTTTAKSEPVQDQHEEEQKLDCQDGGRPLERINMNHHHQIIRINMNTSSQLHVVVGYLVVKASHEAQRSLDKMSLWKRAHNLNDPDVVAIVEDYNMHLWKVPKEQHTIEYCDGIYHKIIGNDGHGYCKTYGRGVPWSAVYARGSGLSQSSTAPSFMDEITRRVTQDVESKFTTTIENLIARVLFLAS</sequence>
<evidence type="ECO:0000313" key="3">
    <source>
        <dbReference type="Proteomes" id="UP000593564"/>
    </source>
</evidence>
<reference evidence="2 3" key="2">
    <citation type="submission" date="2020-07" db="EMBL/GenBank/DDBJ databases">
        <title>Genome assembly of wild tea tree DASZ reveals pedigree and selection history of tea varieties.</title>
        <authorList>
            <person name="Zhang W."/>
        </authorList>
    </citation>
    <scope>NUCLEOTIDE SEQUENCE [LARGE SCALE GENOMIC DNA]</scope>
    <source>
        <strain evidence="3">cv. G240</strain>
        <tissue evidence="2">Leaf</tissue>
    </source>
</reference>
<keyword evidence="3" id="KW-1185">Reference proteome</keyword>
<dbReference type="EMBL" id="JACBKZ010000011">
    <property type="protein sequence ID" value="KAF5939168.1"/>
    <property type="molecule type" value="Genomic_DNA"/>
</dbReference>
<gene>
    <name evidence="2" type="ORF">HYC85_023427</name>
</gene>
<feature type="region of interest" description="Disordered" evidence="1">
    <location>
        <begin position="1"/>
        <end position="174"/>
    </location>
</feature>
<name>A0A7J7GID1_CAMSI</name>
<dbReference type="AlphaFoldDB" id="A0A7J7GID1"/>
<feature type="region of interest" description="Disordered" evidence="1">
    <location>
        <begin position="189"/>
        <end position="247"/>
    </location>
</feature>
<comment type="caution">
    <text evidence="2">The sequence shown here is derived from an EMBL/GenBank/DDBJ whole genome shotgun (WGS) entry which is preliminary data.</text>
</comment>
<feature type="compositionally biased region" description="Basic and acidic residues" evidence="1">
    <location>
        <begin position="237"/>
        <end position="247"/>
    </location>
</feature>
<feature type="compositionally biased region" description="Polar residues" evidence="1">
    <location>
        <begin position="62"/>
        <end position="73"/>
    </location>
</feature>
<accession>A0A7J7GID1</accession>
<feature type="compositionally biased region" description="Polar residues" evidence="1">
    <location>
        <begin position="7"/>
        <end position="16"/>
    </location>
</feature>
<reference evidence="3" key="1">
    <citation type="journal article" date="2020" name="Nat. Commun.">
        <title>Genome assembly of wild tea tree DASZ reveals pedigree and selection history of tea varieties.</title>
        <authorList>
            <person name="Zhang W."/>
            <person name="Zhang Y."/>
            <person name="Qiu H."/>
            <person name="Guo Y."/>
            <person name="Wan H."/>
            <person name="Zhang X."/>
            <person name="Scossa F."/>
            <person name="Alseekh S."/>
            <person name="Zhang Q."/>
            <person name="Wang P."/>
            <person name="Xu L."/>
            <person name="Schmidt M.H."/>
            <person name="Jia X."/>
            <person name="Li D."/>
            <person name="Zhu A."/>
            <person name="Guo F."/>
            <person name="Chen W."/>
            <person name="Ni D."/>
            <person name="Usadel B."/>
            <person name="Fernie A.R."/>
            <person name="Wen W."/>
        </authorList>
    </citation>
    <scope>NUCLEOTIDE SEQUENCE [LARGE SCALE GENOMIC DNA]</scope>
    <source>
        <strain evidence="3">cv. G240</strain>
    </source>
</reference>
<organism evidence="2 3">
    <name type="scientific">Camellia sinensis</name>
    <name type="common">Tea plant</name>
    <name type="synonym">Thea sinensis</name>
    <dbReference type="NCBI Taxonomy" id="4442"/>
    <lineage>
        <taxon>Eukaryota</taxon>
        <taxon>Viridiplantae</taxon>
        <taxon>Streptophyta</taxon>
        <taxon>Embryophyta</taxon>
        <taxon>Tracheophyta</taxon>
        <taxon>Spermatophyta</taxon>
        <taxon>Magnoliopsida</taxon>
        <taxon>eudicotyledons</taxon>
        <taxon>Gunneridae</taxon>
        <taxon>Pentapetalae</taxon>
        <taxon>asterids</taxon>
        <taxon>Ericales</taxon>
        <taxon>Theaceae</taxon>
        <taxon>Camellia</taxon>
    </lineage>
</organism>
<feature type="compositionally biased region" description="Low complexity" evidence="1">
    <location>
        <begin position="52"/>
        <end position="61"/>
    </location>
</feature>
<protein>
    <submittedName>
        <fullName evidence="2">Uncharacterized protein</fullName>
    </submittedName>
</protein>
<evidence type="ECO:0000256" key="1">
    <source>
        <dbReference type="SAM" id="MobiDB-lite"/>
    </source>
</evidence>